<feature type="chain" id="PRO_5016041359" description="Peptidase C-terminal archaeal/bacterial domain-containing protein" evidence="1">
    <location>
        <begin position="23"/>
        <end position="207"/>
    </location>
</feature>
<proteinExistence type="predicted"/>
<organism evidence="2 3">
    <name type="scientific">Rhodanobacter denitrificans</name>
    <dbReference type="NCBI Taxonomy" id="666685"/>
    <lineage>
        <taxon>Bacteria</taxon>
        <taxon>Pseudomonadati</taxon>
        <taxon>Pseudomonadota</taxon>
        <taxon>Gammaproteobacteria</taxon>
        <taxon>Lysobacterales</taxon>
        <taxon>Rhodanobacteraceae</taxon>
        <taxon>Rhodanobacter</taxon>
    </lineage>
</organism>
<evidence type="ECO:0000313" key="3">
    <source>
        <dbReference type="Proteomes" id="UP000249046"/>
    </source>
</evidence>
<evidence type="ECO:0000256" key="1">
    <source>
        <dbReference type="SAM" id="SignalP"/>
    </source>
</evidence>
<accession>A0A2W5MF95</accession>
<gene>
    <name evidence="2" type="ORF">DI564_13990</name>
</gene>
<dbReference type="EMBL" id="QFPO01000014">
    <property type="protein sequence ID" value="PZQ12070.1"/>
    <property type="molecule type" value="Genomic_DNA"/>
</dbReference>
<evidence type="ECO:0008006" key="4">
    <source>
        <dbReference type="Google" id="ProtNLM"/>
    </source>
</evidence>
<dbReference type="Gene3D" id="2.60.120.380">
    <property type="match status" value="1"/>
</dbReference>
<feature type="signal peptide" evidence="1">
    <location>
        <begin position="1"/>
        <end position="22"/>
    </location>
</feature>
<keyword evidence="1" id="KW-0732">Signal</keyword>
<protein>
    <recommendedName>
        <fullName evidence="4">Peptidase C-terminal archaeal/bacterial domain-containing protein</fullName>
    </recommendedName>
</protein>
<evidence type="ECO:0000313" key="2">
    <source>
        <dbReference type="EMBL" id="PZQ12070.1"/>
    </source>
</evidence>
<dbReference type="Proteomes" id="UP000249046">
    <property type="component" value="Unassembled WGS sequence"/>
</dbReference>
<comment type="caution">
    <text evidence="2">The sequence shown here is derived from an EMBL/GenBank/DDBJ whole genome shotgun (WGS) entry which is preliminary data.</text>
</comment>
<dbReference type="AlphaFoldDB" id="A0A2W5MF95"/>
<name>A0A2W5MF95_9GAMM</name>
<reference evidence="2 3" key="1">
    <citation type="submission" date="2017-08" db="EMBL/GenBank/DDBJ databases">
        <title>Infants hospitalized years apart are colonized by the same room-sourced microbial strains.</title>
        <authorList>
            <person name="Brooks B."/>
            <person name="Olm M.R."/>
            <person name="Firek B.A."/>
            <person name="Baker R."/>
            <person name="Thomas B.C."/>
            <person name="Morowitz M.J."/>
            <person name="Banfield J.F."/>
        </authorList>
    </citation>
    <scope>NUCLEOTIDE SEQUENCE [LARGE SCALE GENOMIC DNA]</scope>
    <source>
        <strain evidence="2">S2_005_003_R2_42</strain>
    </source>
</reference>
<sequence>MNKFLAVAVSAGLGLCCTAAVAANRSDAGWVRPNPNIEVPAGGGSCATPVSVTALPFNQAGNTCGGANNITNYDGGTCGADLPFPYPGPEDVWAITVGASNAITVQADLTGSTGDLALFLLSECGDGSSCMFSSQDAIGAGAGPEALNNTAAPGAPPVPGVLDGLTAGNTYYVYVDSYYGTGSVSCGTYTLQVAGTLPVSLDSYRID</sequence>